<feature type="transmembrane region" description="Helical" evidence="5">
    <location>
        <begin position="554"/>
        <end position="573"/>
    </location>
</feature>
<feature type="transmembrane region" description="Helical" evidence="5">
    <location>
        <begin position="398"/>
        <end position="418"/>
    </location>
</feature>
<dbReference type="SUPFAM" id="SSF50494">
    <property type="entry name" value="Trypsin-like serine proteases"/>
    <property type="match status" value="1"/>
</dbReference>
<sequence precursor="true">MAFSPMKKKAENKRIAPFCRQSWRVPAVILTLACLATFAWGFHLLSDHRDQLGQVSYLPNMKSGGVPGHVLPGSGPITPTGDGQAQGVAVAAMGQAAEQASSPLVRSSLVSLFVAMDKGSNLNPVGSGVLISSKGYVATAAHLVNGSVALQVRVATPGGSKDYQARLVKVIPEHNLAVLKLITRDSFPYLTPTDTRSYDPGSPLISWGDGLQRNVISQSGTVTGAPVDLTVSNQKYQGLVPINAIYHWSQSGGAVVDRQGTLLGIGVMFQENNGTLRGFLVPGYLIRAHFRDVMEIAPVGTNGVVPRAGLGGGPGVDPPMMQLAAAQGPPGQLGMSAVGQQQLTGLNTVNTGRPSDAWWAKARNFMHDQLNLHLPSSPFDFSWLSSDLNSAHSQQNQIFGYPVSTFFGLMLLGLVAGVSGGMMTMGGGIIKVTGLMSIFGYGLVLVRPVAYLTNIFMYGAAALRYKRSGTIHWPALQPLIPWVIGGVVAGYFIGNVLDAFVIRMLLGLFAVALGIKMVLEIWEHHRHGIDREAERDHLFQNRAHIENRWMREGVLGLPMGLISGILGITGGVVEVPLQRYVNGVPMRMAISNSAVLVFFASIVGSAVAMWHGITSGAFEAETPLIMALILLPGSYLGGMIGAWLTTVVPMDFLRWLYAILMFAVSFRMFVV</sequence>
<dbReference type="Pfam" id="PF01925">
    <property type="entry name" value="TauE"/>
    <property type="match status" value="1"/>
</dbReference>
<evidence type="ECO:0000256" key="2">
    <source>
        <dbReference type="ARBA" id="ARBA00022692"/>
    </source>
</evidence>
<feature type="transmembrane region" description="Helical" evidence="5">
    <location>
        <begin position="593"/>
        <end position="613"/>
    </location>
</feature>
<dbReference type="InterPro" id="IPR009003">
    <property type="entry name" value="Peptidase_S1_PA"/>
</dbReference>
<dbReference type="AlphaFoldDB" id="A0L9W3"/>
<evidence type="ECO:0000256" key="5">
    <source>
        <dbReference type="RuleBase" id="RU363041"/>
    </source>
</evidence>
<keyword evidence="7" id="KW-1185">Reference proteome</keyword>
<dbReference type="eggNOG" id="COG0265">
    <property type="taxonomic scope" value="Bacteria"/>
</dbReference>
<accession>A0L9W3</accession>
<dbReference type="Pfam" id="PF13365">
    <property type="entry name" value="Trypsin_2"/>
    <property type="match status" value="1"/>
</dbReference>
<dbReference type="Gene3D" id="2.40.10.10">
    <property type="entry name" value="Trypsin-like serine proteases"/>
    <property type="match status" value="2"/>
</dbReference>
<organism evidence="6 7">
    <name type="scientific">Magnetococcus marinus (strain ATCC BAA-1437 / JCM 17883 / MC-1)</name>
    <dbReference type="NCBI Taxonomy" id="156889"/>
    <lineage>
        <taxon>Bacteria</taxon>
        <taxon>Pseudomonadati</taxon>
        <taxon>Pseudomonadota</taxon>
        <taxon>Magnetococcia</taxon>
        <taxon>Magnetococcales</taxon>
        <taxon>Magnetococcaceae</taxon>
        <taxon>Magnetococcus</taxon>
    </lineage>
</organism>
<keyword evidence="2 5" id="KW-0812">Transmembrane</keyword>
<dbReference type="STRING" id="156889.Mmc1_2255"/>
<dbReference type="InterPro" id="IPR051598">
    <property type="entry name" value="TSUP/Inactive_protease-like"/>
</dbReference>
<dbReference type="PANTHER" id="PTHR43701:SF5">
    <property type="entry name" value="MEMBRANE TRANSPORTER PROTEIN-RELATED"/>
    <property type="match status" value="1"/>
</dbReference>
<evidence type="ECO:0000313" key="7">
    <source>
        <dbReference type="Proteomes" id="UP000002586"/>
    </source>
</evidence>
<dbReference type="InterPro" id="IPR043504">
    <property type="entry name" value="Peptidase_S1_PA_chymotrypsin"/>
</dbReference>
<dbReference type="EMBL" id="CP000471">
    <property type="protein sequence ID" value="ABK44756.1"/>
    <property type="molecule type" value="Genomic_DNA"/>
</dbReference>
<dbReference type="GO" id="GO:0005886">
    <property type="term" value="C:plasma membrane"/>
    <property type="evidence" value="ECO:0007669"/>
    <property type="project" value="UniProtKB-SubCell"/>
</dbReference>
<evidence type="ECO:0000256" key="1">
    <source>
        <dbReference type="ARBA" id="ARBA00004141"/>
    </source>
</evidence>
<comment type="subcellular location">
    <subcellularLocation>
        <location evidence="5">Cell membrane</location>
        <topology evidence="5">Multi-pass membrane protein</topology>
    </subcellularLocation>
    <subcellularLocation>
        <location evidence="1">Membrane</location>
        <topology evidence="1">Multi-pass membrane protein</topology>
    </subcellularLocation>
</comment>
<dbReference type="Proteomes" id="UP000002586">
    <property type="component" value="Chromosome"/>
</dbReference>
<feature type="transmembrane region" description="Helical" evidence="5">
    <location>
        <begin position="625"/>
        <end position="646"/>
    </location>
</feature>
<evidence type="ECO:0000256" key="4">
    <source>
        <dbReference type="ARBA" id="ARBA00023136"/>
    </source>
</evidence>
<feature type="transmembrane region" description="Helical" evidence="5">
    <location>
        <begin position="500"/>
        <end position="519"/>
    </location>
</feature>
<dbReference type="NCBIfam" id="NF040961">
    <property type="entry name" value="MamO"/>
    <property type="match status" value="1"/>
</dbReference>
<dbReference type="KEGG" id="mgm:Mmc1_2255"/>
<feature type="transmembrane region" description="Helical" evidence="5">
    <location>
        <begin position="477"/>
        <end position="494"/>
    </location>
</feature>
<reference evidence="6 7" key="2">
    <citation type="journal article" date="2012" name="Int. J. Syst. Evol. Microbiol.">
        <title>Magnetococcus marinus gen. nov., sp. nov., a marine, magnetotactic bacterium that represents a novel lineage (Magnetococcaceae fam. nov.; Magnetococcales ord. nov.) at the base of the Alphaproteobacteria.</title>
        <authorList>
            <person name="Bazylinski D.A."/>
            <person name="Williams T.J."/>
            <person name="Lefevre C.T."/>
            <person name="Berg R.J."/>
            <person name="Zhang C.L."/>
            <person name="Bowser S.S."/>
            <person name="Dean A.J."/>
            <person name="Beveridge T.J."/>
        </authorList>
    </citation>
    <scope>NUCLEOTIDE SEQUENCE [LARGE SCALE GENOMIC DNA]</scope>
    <source>
        <strain evidence="7">ATCC BAA-1437 / JCM 17883 / MC-1</strain>
    </source>
</reference>
<dbReference type="PANTHER" id="PTHR43701">
    <property type="entry name" value="MEMBRANE TRANSPORTER PROTEIN MJ0441-RELATED"/>
    <property type="match status" value="1"/>
</dbReference>
<gene>
    <name evidence="6" type="ordered locus">Mmc1_2255</name>
</gene>
<name>A0L9W3_MAGMM</name>
<evidence type="ECO:0000313" key="6">
    <source>
        <dbReference type="EMBL" id="ABK44756.1"/>
    </source>
</evidence>
<dbReference type="TCDB" id="2.A.102.4.10">
    <property type="family name" value="the 4-toluene sulfonate uptake permease (tsup) family"/>
</dbReference>
<evidence type="ECO:0000256" key="3">
    <source>
        <dbReference type="ARBA" id="ARBA00022989"/>
    </source>
</evidence>
<reference evidence="7" key="1">
    <citation type="journal article" date="2009" name="Appl. Environ. Microbiol.">
        <title>Complete genome sequence of the chemolithoautotrophic marine magnetotactic coccus strain MC-1.</title>
        <authorList>
            <person name="Schubbe S."/>
            <person name="Williams T.J."/>
            <person name="Xie G."/>
            <person name="Kiss H.E."/>
            <person name="Brettin T.S."/>
            <person name="Martinez D."/>
            <person name="Ross C.A."/>
            <person name="Schuler D."/>
            <person name="Cox B.L."/>
            <person name="Nealson K.H."/>
            <person name="Bazylinski D.A."/>
        </authorList>
    </citation>
    <scope>NUCLEOTIDE SEQUENCE [LARGE SCALE GENOMIC DNA]</scope>
    <source>
        <strain evidence="7">ATCC BAA-1437 / JCM 17883 / MC-1</strain>
    </source>
</reference>
<dbReference type="GO" id="GO:0006508">
    <property type="term" value="P:proteolysis"/>
    <property type="evidence" value="ECO:0007669"/>
    <property type="project" value="InterPro"/>
</dbReference>
<keyword evidence="3 5" id="KW-1133">Transmembrane helix</keyword>
<dbReference type="InterPro" id="IPR001940">
    <property type="entry name" value="Peptidase_S1C"/>
</dbReference>
<comment type="similarity">
    <text evidence="5">Belongs to the 4-toluene sulfonate uptake permease (TSUP) (TC 2.A.102) family.</text>
</comment>
<dbReference type="InterPro" id="IPR002781">
    <property type="entry name" value="TM_pro_TauE-like"/>
</dbReference>
<feature type="transmembrane region" description="Helical" evidence="5">
    <location>
        <begin position="652"/>
        <end position="670"/>
    </location>
</feature>
<dbReference type="GO" id="GO:0004252">
    <property type="term" value="F:serine-type endopeptidase activity"/>
    <property type="evidence" value="ECO:0007669"/>
    <property type="project" value="InterPro"/>
</dbReference>
<dbReference type="HOGENOM" id="CLU_409275_0_0_5"/>
<proteinExistence type="inferred from homology"/>
<protein>
    <recommendedName>
        <fullName evidence="5">Probable membrane transporter protein</fullName>
    </recommendedName>
</protein>
<dbReference type="eggNOG" id="COG0730">
    <property type="taxonomic scope" value="Bacteria"/>
</dbReference>
<keyword evidence="4 5" id="KW-0472">Membrane</keyword>
<keyword evidence="5" id="KW-1003">Cell membrane</keyword>
<dbReference type="PRINTS" id="PR00834">
    <property type="entry name" value="PROTEASES2C"/>
</dbReference>